<proteinExistence type="predicted"/>
<evidence type="ECO:0000313" key="3">
    <source>
        <dbReference type="Proteomes" id="UP000326757"/>
    </source>
</evidence>
<keyword evidence="3" id="KW-1185">Reference proteome</keyword>
<feature type="compositionally biased region" description="Low complexity" evidence="1">
    <location>
        <begin position="1"/>
        <end position="13"/>
    </location>
</feature>
<evidence type="ECO:0000256" key="1">
    <source>
        <dbReference type="SAM" id="MobiDB-lite"/>
    </source>
</evidence>
<evidence type="ECO:0000313" key="2">
    <source>
        <dbReference type="EMBL" id="KAB8304794.1"/>
    </source>
</evidence>
<accession>A0A5N6KLS9</accession>
<protein>
    <submittedName>
        <fullName evidence="2">Uncharacterized protein</fullName>
    </submittedName>
</protein>
<dbReference type="EMBL" id="VIGI01000001">
    <property type="protein sequence ID" value="KAB8304794.1"/>
    <property type="molecule type" value="Genomic_DNA"/>
</dbReference>
<feature type="compositionally biased region" description="Polar residues" evidence="1">
    <location>
        <begin position="24"/>
        <end position="35"/>
    </location>
</feature>
<comment type="caution">
    <text evidence="2">The sequence shown here is derived from an EMBL/GenBank/DDBJ whole genome shotgun (WGS) entry which is preliminary data.</text>
</comment>
<dbReference type="Proteomes" id="UP000326757">
    <property type="component" value="Unassembled WGS sequence"/>
</dbReference>
<sequence>MGSFSHQSFSRSSPILAMAPQLPPQHSFNRPTFTSPFVKAPLPSPPSGSWLTPTSPPKSAAGRKRSRDEAALEDDQYFPQASFDPVVVENEEEWEYGPGMTLIKPSKGYVLSADSQTALRAASPERPIMRSAKSQRIDLGSTPSMIEETIVANGPLPTPLQIGGPGPVQPSIDEYTRHLGIGWSKLSVDEDIQAAVRGWTKYIENHYPVNDAIIRLQSRGLASYLVEAQEGYFLFGEDLKKGRLVSTSLEKTFENLRGPSPIFEGDVVLEASETPKASSPVIDAMTSNGHVEEMMTDRILTTQLPTNAVEVEMDMRYGVLLVSQHSALHMGFRN</sequence>
<gene>
    <name evidence="2" type="ORF">EYC80_004138</name>
</gene>
<dbReference type="AlphaFoldDB" id="A0A5N6KLS9"/>
<reference evidence="2 3" key="1">
    <citation type="submission" date="2019-06" db="EMBL/GenBank/DDBJ databases">
        <title>Genome Sequence of the Brown Rot Fungal Pathogen Monilinia laxa.</title>
        <authorList>
            <person name="De Miccolis Angelini R.M."/>
            <person name="Landi L."/>
            <person name="Abate D."/>
            <person name="Pollastro S."/>
            <person name="Romanazzi G."/>
            <person name="Faretra F."/>
        </authorList>
    </citation>
    <scope>NUCLEOTIDE SEQUENCE [LARGE SCALE GENOMIC DNA]</scope>
    <source>
        <strain evidence="2 3">Mlax316</strain>
    </source>
</reference>
<feature type="region of interest" description="Disordered" evidence="1">
    <location>
        <begin position="1"/>
        <end position="78"/>
    </location>
</feature>
<organism evidence="2 3">
    <name type="scientific">Monilinia laxa</name>
    <name type="common">Brown rot fungus</name>
    <name type="synonym">Sclerotinia laxa</name>
    <dbReference type="NCBI Taxonomy" id="61186"/>
    <lineage>
        <taxon>Eukaryota</taxon>
        <taxon>Fungi</taxon>
        <taxon>Dikarya</taxon>
        <taxon>Ascomycota</taxon>
        <taxon>Pezizomycotina</taxon>
        <taxon>Leotiomycetes</taxon>
        <taxon>Helotiales</taxon>
        <taxon>Sclerotiniaceae</taxon>
        <taxon>Monilinia</taxon>
    </lineage>
</organism>
<dbReference type="OrthoDB" id="5359669at2759"/>
<name>A0A5N6KLS9_MONLA</name>